<dbReference type="Pfam" id="PF00270">
    <property type="entry name" value="DEAD"/>
    <property type="match status" value="1"/>
</dbReference>
<dbReference type="SMART" id="SM00490">
    <property type="entry name" value="HELICc"/>
    <property type="match status" value="1"/>
</dbReference>
<evidence type="ECO:0000313" key="6">
    <source>
        <dbReference type="Proteomes" id="UP000184295"/>
    </source>
</evidence>
<dbReference type="InterPro" id="IPR018973">
    <property type="entry name" value="MZB"/>
</dbReference>
<keyword evidence="2" id="KW-0067">ATP-binding</keyword>
<dbReference type="GO" id="GO:0005524">
    <property type="term" value="F:ATP binding"/>
    <property type="evidence" value="ECO:0007669"/>
    <property type="project" value="UniProtKB-KW"/>
</dbReference>
<evidence type="ECO:0000313" key="5">
    <source>
        <dbReference type="EMBL" id="SHE99202.1"/>
    </source>
</evidence>
<evidence type="ECO:0000259" key="4">
    <source>
        <dbReference type="PROSITE" id="PS51194"/>
    </source>
</evidence>
<dbReference type="Proteomes" id="UP000184295">
    <property type="component" value="Unassembled WGS sequence"/>
</dbReference>
<dbReference type="Gene3D" id="3.40.50.300">
    <property type="entry name" value="P-loop containing nucleotide triphosphate hydrolases"/>
    <property type="match status" value="2"/>
</dbReference>
<dbReference type="GO" id="GO:0036297">
    <property type="term" value="P:interstrand cross-link repair"/>
    <property type="evidence" value="ECO:0007669"/>
    <property type="project" value="TreeGrafter"/>
</dbReference>
<dbReference type="PROSITE" id="PS51192">
    <property type="entry name" value="HELICASE_ATP_BIND_1"/>
    <property type="match status" value="1"/>
</dbReference>
<dbReference type="InterPro" id="IPR011545">
    <property type="entry name" value="DEAD/DEAH_box_helicase_dom"/>
</dbReference>
<evidence type="ECO:0000256" key="2">
    <source>
        <dbReference type="ARBA" id="ARBA00022840"/>
    </source>
</evidence>
<keyword evidence="5" id="KW-0347">Helicase</keyword>
<protein>
    <submittedName>
        <fullName evidence="5">DEAD/DEAH box helicase domain-containing protein</fullName>
    </submittedName>
</protein>
<dbReference type="AlphaFoldDB" id="A0A1M4Y144"/>
<gene>
    <name evidence="5" type="ORF">SAMN02745225_02197</name>
</gene>
<dbReference type="SUPFAM" id="SSF52540">
    <property type="entry name" value="P-loop containing nucleoside triphosphate hydrolases"/>
    <property type="match status" value="1"/>
</dbReference>
<sequence length="782" mass="86673">MSARGRASPRDVDLGERLARFADSVGISPQGATERDVQTDHQSDDPVAYLKRIGFYHDNIKAEFKEPRRNPVFEDLGGFPKAITKFLNRKNLTLYRHQREVVEHMRAGDSVVLATPTASGKSLAFNLPTFEKLLKDPAATALYLYPTKALAHDQVDSIRQMIASMELTFDISVYDGDTESSERSAIRESARIIISNPHAMNLYLGWPKGWKRFLANLKVVVVDESHVYGGVLGSHVSLLLRRLRRLIAESGGSEPQFLLASGTIGNPRQHGERLVGRKLHLVDSDGSARMPRTLILWDALMSPDLAVTTQSALLVRHLVRGRRKVIAFSDSRQSAERLARQASDRANIVSAYRAGYPAATRRQIESQLRDGAIKAISSTSALEVGIDIGSIDTVVLNGYPGSIASLLQRAGRAGRMGQESLIVLVLGADPISRYLVKNTVNPFAFHPESAVVEPGNLYVLESQLPLIAKERPINLDRDSAFFGERLRAAVDGGIEKGALVSDENGEISPKFKMPHRYHSFIVSSGPSYKIHFHGRKDVRSHEEQISKEQALREAYLKAIFPHQGVLYRVKKVDHEKREIHAYIETQQAFTVAQTLKTVTPKTLLNKRQESRHLTLTLEEVRVVDQVLGYKEFSGSPPVEKKGRVVGPSSSFDTYAVTARFHPDGAFRSLSPDDLFEGIHALEHATTKAVSLIAIAASQDVTGISFKGDEYPRFSLYEQTPGGSGITEAIFERWRELLEVAYRTVDTCECTRGCPMCILDPSCRDAELSKEHSLVVLKALVAP</sequence>
<keyword evidence="6" id="KW-1185">Reference proteome</keyword>
<dbReference type="InterPro" id="IPR014001">
    <property type="entry name" value="Helicase_ATP-bd"/>
</dbReference>
<feature type="domain" description="Helicase C-terminal" evidence="4">
    <location>
        <begin position="313"/>
        <end position="458"/>
    </location>
</feature>
<keyword evidence="5" id="KW-0378">Hydrolase</keyword>
<dbReference type="PANTHER" id="PTHR47957">
    <property type="entry name" value="ATP-DEPENDENT HELICASE HRQ1"/>
    <property type="match status" value="1"/>
</dbReference>
<evidence type="ECO:0000259" key="3">
    <source>
        <dbReference type="PROSITE" id="PS51192"/>
    </source>
</evidence>
<dbReference type="GO" id="GO:0043138">
    <property type="term" value="F:3'-5' DNA helicase activity"/>
    <property type="evidence" value="ECO:0007669"/>
    <property type="project" value="TreeGrafter"/>
</dbReference>
<organism evidence="5 6">
    <name type="scientific">Ferrithrix thermotolerans DSM 19514</name>
    <dbReference type="NCBI Taxonomy" id="1121881"/>
    <lineage>
        <taxon>Bacteria</taxon>
        <taxon>Bacillati</taxon>
        <taxon>Actinomycetota</taxon>
        <taxon>Acidimicrobiia</taxon>
        <taxon>Acidimicrobiales</taxon>
        <taxon>Acidimicrobiaceae</taxon>
        <taxon>Ferrithrix</taxon>
    </lineage>
</organism>
<dbReference type="InterPro" id="IPR027417">
    <property type="entry name" value="P-loop_NTPase"/>
</dbReference>
<dbReference type="PROSITE" id="PS51194">
    <property type="entry name" value="HELICASE_CTER"/>
    <property type="match status" value="1"/>
</dbReference>
<dbReference type="InterPro" id="IPR001650">
    <property type="entry name" value="Helicase_C-like"/>
</dbReference>
<reference evidence="6" key="1">
    <citation type="submission" date="2016-11" db="EMBL/GenBank/DDBJ databases">
        <authorList>
            <person name="Varghese N."/>
            <person name="Submissions S."/>
        </authorList>
    </citation>
    <scope>NUCLEOTIDE SEQUENCE [LARGE SCALE GENOMIC DNA]</scope>
    <source>
        <strain evidence="6">DSM 19514</strain>
    </source>
</reference>
<dbReference type="PANTHER" id="PTHR47957:SF3">
    <property type="entry name" value="ATP-DEPENDENT HELICASE HRQ1"/>
    <property type="match status" value="1"/>
</dbReference>
<dbReference type="SMART" id="SM00487">
    <property type="entry name" value="DEXDc"/>
    <property type="match status" value="1"/>
</dbReference>
<evidence type="ECO:0000256" key="1">
    <source>
        <dbReference type="ARBA" id="ARBA00022741"/>
    </source>
</evidence>
<dbReference type="Pfam" id="PF00271">
    <property type="entry name" value="Helicase_C"/>
    <property type="match status" value="1"/>
</dbReference>
<proteinExistence type="predicted"/>
<dbReference type="GO" id="GO:0006289">
    <property type="term" value="P:nucleotide-excision repair"/>
    <property type="evidence" value="ECO:0007669"/>
    <property type="project" value="TreeGrafter"/>
</dbReference>
<dbReference type="Pfam" id="PF09369">
    <property type="entry name" value="MZB"/>
    <property type="match status" value="1"/>
</dbReference>
<dbReference type="STRING" id="1121881.SAMN02745225_02197"/>
<dbReference type="GO" id="GO:0003676">
    <property type="term" value="F:nucleic acid binding"/>
    <property type="evidence" value="ECO:0007669"/>
    <property type="project" value="InterPro"/>
</dbReference>
<keyword evidence="1" id="KW-0547">Nucleotide-binding</keyword>
<dbReference type="CDD" id="cd17923">
    <property type="entry name" value="DEXHc_Hrq1-like"/>
    <property type="match status" value="1"/>
</dbReference>
<name>A0A1M4Y144_9ACTN</name>
<dbReference type="EMBL" id="FQUL01000050">
    <property type="protein sequence ID" value="SHE99202.1"/>
    <property type="molecule type" value="Genomic_DNA"/>
</dbReference>
<accession>A0A1M4Y144</accession>
<feature type="domain" description="Helicase ATP-binding" evidence="3">
    <location>
        <begin position="102"/>
        <end position="282"/>
    </location>
</feature>
<dbReference type="CDD" id="cd18797">
    <property type="entry name" value="SF2_C_Hrq"/>
    <property type="match status" value="1"/>
</dbReference>